<dbReference type="InterPro" id="IPR016181">
    <property type="entry name" value="Acyl_CoA_acyltransferase"/>
</dbReference>
<proteinExistence type="predicted"/>
<organism evidence="1 2">
    <name type="scientific">Chryseobacterium artocarpi</name>
    <dbReference type="NCBI Taxonomy" id="1414727"/>
    <lineage>
        <taxon>Bacteria</taxon>
        <taxon>Pseudomonadati</taxon>
        <taxon>Bacteroidota</taxon>
        <taxon>Flavobacteriia</taxon>
        <taxon>Flavobacteriales</taxon>
        <taxon>Weeksellaceae</taxon>
        <taxon>Chryseobacterium group</taxon>
        <taxon>Chryseobacterium</taxon>
    </lineage>
</organism>
<dbReference type="AlphaFoldDB" id="A0A1B9A0R5"/>
<dbReference type="SUPFAM" id="SSF55729">
    <property type="entry name" value="Acyl-CoA N-acyltransferases (Nat)"/>
    <property type="match status" value="1"/>
</dbReference>
<comment type="caution">
    <text evidence="1">The sequence shown here is derived from an EMBL/GenBank/DDBJ whole genome shotgun (WGS) entry which is preliminary data.</text>
</comment>
<dbReference type="EMBL" id="MAYH01000001">
    <property type="protein sequence ID" value="OCA77437.1"/>
    <property type="molecule type" value="Genomic_DNA"/>
</dbReference>
<evidence type="ECO:0000313" key="1">
    <source>
        <dbReference type="EMBL" id="OCA77437.1"/>
    </source>
</evidence>
<accession>A0A1B9A0R5</accession>
<evidence type="ECO:0008006" key="3">
    <source>
        <dbReference type="Google" id="ProtNLM"/>
    </source>
</evidence>
<dbReference type="OrthoDB" id="660843at2"/>
<gene>
    <name evidence="1" type="ORF">BBI01_03000</name>
</gene>
<evidence type="ECO:0000313" key="2">
    <source>
        <dbReference type="Proteomes" id="UP000092651"/>
    </source>
</evidence>
<dbReference type="Gene3D" id="3.40.630.30">
    <property type="match status" value="1"/>
</dbReference>
<keyword evidence="2" id="KW-1185">Reference proteome</keyword>
<name>A0A1B9A0R5_9FLAO</name>
<dbReference type="Proteomes" id="UP000092651">
    <property type="component" value="Unassembled WGS sequence"/>
</dbReference>
<reference evidence="1 2" key="1">
    <citation type="submission" date="2016-07" db="EMBL/GenBank/DDBJ databases">
        <authorList>
            <person name="Jeong J.-J."/>
            <person name="Kim D.W."/>
            <person name="Sang M.K."/>
            <person name="Choi I.-G."/>
            <person name="Kim K.D."/>
        </authorList>
    </citation>
    <scope>NUCLEOTIDE SEQUENCE [LARGE SCALE GENOMIC DNA]</scope>
    <source>
        <strain evidence="1 2">UTM-3</strain>
    </source>
</reference>
<dbReference type="RefSeq" id="WP_065393188.1">
    <property type="nucleotide sequence ID" value="NZ_MAYH01000001.1"/>
</dbReference>
<sequence length="170" mass="19659">MEVISKFTIGSDEGVNDLFAIIKSSVNNAYKERIPQEDIQKYIENWDPRKMINELNNLSNQLIITYADDQPVGYGIIKSGSAYPGFSEEKRITELEFVLLQEYDTPEIRQSLWKKCRSAVSFTDIIWTNVFTEDPLLEFLKETGFTIKENAQTNPFQLPSYIVEMQISKN</sequence>
<protein>
    <recommendedName>
        <fullName evidence="3">N-acetyltransferase domain-containing protein</fullName>
    </recommendedName>
</protein>